<name>A0A8X6NJD4_NEPPI</name>
<dbReference type="EMBL" id="BMAW01104715">
    <property type="protein sequence ID" value="GFT16023.1"/>
    <property type="molecule type" value="Genomic_DNA"/>
</dbReference>
<gene>
    <name evidence="1" type="ORF">NPIL_378571</name>
</gene>
<sequence length="70" mass="8251">MHSHSPIKPKKFKGNFTNRKYLFTVLWKRKDVLFVEFMECGTTITADSQNKHRISQVKKITPEEASQVLR</sequence>
<dbReference type="InterPro" id="IPR001888">
    <property type="entry name" value="Transposase_1"/>
</dbReference>
<evidence type="ECO:0000313" key="2">
    <source>
        <dbReference type="Proteomes" id="UP000887013"/>
    </source>
</evidence>
<evidence type="ECO:0000313" key="1">
    <source>
        <dbReference type="EMBL" id="GFT16023.1"/>
    </source>
</evidence>
<protein>
    <submittedName>
        <fullName evidence="1">Uncharacterized protein</fullName>
    </submittedName>
</protein>
<keyword evidence="2" id="KW-1185">Reference proteome</keyword>
<reference evidence="1" key="1">
    <citation type="submission" date="2020-08" db="EMBL/GenBank/DDBJ databases">
        <title>Multicomponent nature underlies the extraordinary mechanical properties of spider dragline silk.</title>
        <authorList>
            <person name="Kono N."/>
            <person name="Nakamura H."/>
            <person name="Mori M."/>
            <person name="Yoshida Y."/>
            <person name="Ohtoshi R."/>
            <person name="Malay A.D."/>
            <person name="Moran D.A.P."/>
            <person name="Tomita M."/>
            <person name="Numata K."/>
            <person name="Arakawa K."/>
        </authorList>
    </citation>
    <scope>NUCLEOTIDE SEQUENCE</scope>
</reference>
<organism evidence="1 2">
    <name type="scientific">Nephila pilipes</name>
    <name type="common">Giant wood spider</name>
    <name type="synonym">Nephila maculata</name>
    <dbReference type="NCBI Taxonomy" id="299642"/>
    <lineage>
        <taxon>Eukaryota</taxon>
        <taxon>Metazoa</taxon>
        <taxon>Ecdysozoa</taxon>
        <taxon>Arthropoda</taxon>
        <taxon>Chelicerata</taxon>
        <taxon>Arachnida</taxon>
        <taxon>Araneae</taxon>
        <taxon>Araneomorphae</taxon>
        <taxon>Entelegynae</taxon>
        <taxon>Araneoidea</taxon>
        <taxon>Nephilidae</taxon>
        <taxon>Nephila</taxon>
    </lineage>
</organism>
<dbReference type="Proteomes" id="UP000887013">
    <property type="component" value="Unassembled WGS sequence"/>
</dbReference>
<proteinExistence type="predicted"/>
<accession>A0A8X6NJD4</accession>
<comment type="caution">
    <text evidence="1">The sequence shown here is derived from an EMBL/GenBank/DDBJ whole genome shotgun (WGS) entry which is preliminary data.</text>
</comment>
<dbReference type="Pfam" id="PF01359">
    <property type="entry name" value="Transposase_1"/>
    <property type="match status" value="1"/>
</dbReference>
<dbReference type="AlphaFoldDB" id="A0A8X6NJD4"/>